<dbReference type="GO" id="GO:0008379">
    <property type="term" value="F:thioredoxin peroxidase activity"/>
    <property type="evidence" value="ECO:0007669"/>
    <property type="project" value="UniProtKB-UniRule"/>
</dbReference>
<dbReference type="InterPro" id="IPR013740">
    <property type="entry name" value="Redoxin"/>
</dbReference>
<evidence type="ECO:0000256" key="3">
    <source>
        <dbReference type="ARBA" id="ARBA00023002"/>
    </source>
</evidence>
<dbReference type="Proteomes" id="UP000810252">
    <property type="component" value="Unassembled WGS sequence"/>
</dbReference>
<comment type="miscellaneous">
    <text evidence="6">The active site is a conserved redox-active cysteine residue, the peroxidatic cysteine (C(P)), which makes the nucleophilic attack on the peroxide substrate. The peroxide oxidizes the C(P)-SH to cysteine sulfenic acid (C(P)-SOH), which then reacts with another cysteine residue, the resolving cysteine (C(R)), to form a disulfide bridge. The disulfide is subsequently reduced by an appropriate electron donor to complete the catalytic cycle. In this atypical 2-Cys peroxiredoxin, C(R) is present in the same subunit to form an intramolecular disulfide. The disulfide is subsequently reduced by thioredoxin.</text>
</comment>
<dbReference type="InterPro" id="IPR002065">
    <property type="entry name" value="TPX"/>
</dbReference>
<gene>
    <name evidence="6 8" type="primary">tpx</name>
    <name evidence="8" type="ORF">IAC29_09135</name>
</gene>
<dbReference type="Gene3D" id="3.40.30.10">
    <property type="entry name" value="Glutaredoxin"/>
    <property type="match status" value="1"/>
</dbReference>
<dbReference type="EC" id="1.11.1.24" evidence="6"/>
<dbReference type="PANTHER" id="PTHR43110:SF1">
    <property type="entry name" value="THIOL PEROXIDASE"/>
    <property type="match status" value="1"/>
</dbReference>
<dbReference type="Pfam" id="PF08534">
    <property type="entry name" value="Redoxin"/>
    <property type="match status" value="1"/>
</dbReference>
<dbReference type="PROSITE" id="PS51352">
    <property type="entry name" value="THIOREDOXIN_2"/>
    <property type="match status" value="1"/>
</dbReference>
<dbReference type="CDD" id="cd03014">
    <property type="entry name" value="PRX_Atyp2cys"/>
    <property type="match status" value="1"/>
</dbReference>
<proteinExistence type="inferred from homology"/>
<comment type="function">
    <text evidence="6">Thiol-specific peroxidase that catalyzes the reduction of hydrogen peroxide and organic hydroperoxides to water and alcohols, respectively. Plays a role in cell protection against oxidative stress by detoxifying peroxides.</text>
</comment>
<evidence type="ECO:0000259" key="7">
    <source>
        <dbReference type="PROSITE" id="PS51352"/>
    </source>
</evidence>
<dbReference type="PROSITE" id="PS01265">
    <property type="entry name" value="TPX"/>
    <property type="match status" value="1"/>
</dbReference>
<reference evidence="8" key="2">
    <citation type="journal article" date="2021" name="PeerJ">
        <title>Extensive microbial diversity within the chicken gut microbiome revealed by metagenomics and culture.</title>
        <authorList>
            <person name="Gilroy R."/>
            <person name="Ravi A."/>
            <person name="Getino M."/>
            <person name="Pursley I."/>
            <person name="Horton D.L."/>
            <person name="Alikhan N.F."/>
            <person name="Baker D."/>
            <person name="Gharbi K."/>
            <person name="Hall N."/>
            <person name="Watson M."/>
            <person name="Adriaenssens E.M."/>
            <person name="Foster-Nyarko E."/>
            <person name="Jarju S."/>
            <person name="Secka A."/>
            <person name="Antonio M."/>
            <person name="Oren A."/>
            <person name="Chaudhuri R.R."/>
            <person name="La Ragione R."/>
            <person name="Hildebrand F."/>
            <person name="Pallen M.J."/>
        </authorList>
    </citation>
    <scope>NUCLEOTIDE SEQUENCE</scope>
    <source>
        <strain evidence="8">20514</strain>
    </source>
</reference>
<sequence>MATVTFNGTPVQLCGELPKVGEAAPKFGGVKGDLTTVHLPELIGKKVVLNIFPSLDTPVCAASVRRFNQEASTLGDTVVLCISKDLPFAQSRFCTTEGLDKVVPLSVFRCRHFDERYGLTITEGPLKGLLARAVLIVDETGKIIYEELVPEITHEPDYETALKVLR</sequence>
<evidence type="ECO:0000256" key="4">
    <source>
        <dbReference type="ARBA" id="ARBA00023157"/>
    </source>
</evidence>
<dbReference type="EMBL" id="JADIMQ010000129">
    <property type="protein sequence ID" value="MBO8449416.1"/>
    <property type="molecule type" value="Genomic_DNA"/>
</dbReference>
<keyword evidence="2 6" id="KW-0049">Antioxidant</keyword>
<feature type="active site" description="Cysteine sulfenic acid (-SOH) intermediate" evidence="6">
    <location>
        <position position="60"/>
    </location>
</feature>
<dbReference type="InterPro" id="IPR018219">
    <property type="entry name" value="Tpx_CS"/>
</dbReference>
<evidence type="ECO:0000313" key="9">
    <source>
        <dbReference type="Proteomes" id="UP000810252"/>
    </source>
</evidence>
<comment type="caution">
    <text evidence="8">The sequence shown here is derived from an EMBL/GenBank/DDBJ whole genome shotgun (WGS) entry which is preliminary data.</text>
</comment>
<comment type="subunit">
    <text evidence="6">Homodimer.</text>
</comment>
<dbReference type="InterPro" id="IPR050455">
    <property type="entry name" value="Tpx_Peroxidase_subfamily"/>
</dbReference>
<organism evidence="8 9">
    <name type="scientific">Candidatus Cryptobacteroides merdigallinarum</name>
    <dbReference type="NCBI Taxonomy" id="2840770"/>
    <lineage>
        <taxon>Bacteria</taxon>
        <taxon>Pseudomonadati</taxon>
        <taxon>Bacteroidota</taxon>
        <taxon>Bacteroidia</taxon>
        <taxon>Bacteroidales</taxon>
        <taxon>Candidatus Cryptobacteroides</taxon>
    </lineage>
</organism>
<evidence type="ECO:0000256" key="1">
    <source>
        <dbReference type="ARBA" id="ARBA00022559"/>
    </source>
</evidence>
<dbReference type="NCBIfam" id="NF001808">
    <property type="entry name" value="PRK00522.1"/>
    <property type="match status" value="1"/>
</dbReference>
<feature type="domain" description="Thioredoxin" evidence="7">
    <location>
        <begin position="18"/>
        <end position="166"/>
    </location>
</feature>
<dbReference type="InterPro" id="IPR036249">
    <property type="entry name" value="Thioredoxin-like_sf"/>
</dbReference>
<keyword evidence="4 6" id="KW-1015">Disulfide bond</keyword>
<evidence type="ECO:0000256" key="2">
    <source>
        <dbReference type="ARBA" id="ARBA00022862"/>
    </source>
</evidence>
<dbReference type="HAMAP" id="MF_00269">
    <property type="entry name" value="Tpx"/>
    <property type="match status" value="1"/>
</dbReference>
<accession>A0A9D9HFE0</accession>
<keyword evidence="3 6" id="KW-0560">Oxidoreductase</keyword>
<reference evidence="8" key="1">
    <citation type="submission" date="2020-10" db="EMBL/GenBank/DDBJ databases">
        <authorList>
            <person name="Gilroy R."/>
        </authorList>
    </citation>
    <scope>NUCLEOTIDE SEQUENCE</scope>
    <source>
        <strain evidence="8">20514</strain>
    </source>
</reference>
<evidence type="ECO:0000313" key="8">
    <source>
        <dbReference type="EMBL" id="MBO8449416.1"/>
    </source>
</evidence>
<name>A0A9D9HFE0_9BACT</name>
<dbReference type="AlphaFoldDB" id="A0A9D9HFE0"/>
<evidence type="ECO:0000256" key="5">
    <source>
        <dbReference type="ARBA" id="ARBA00023284"/>
    </source>
</evidence>
<comment type="similarity">
    <text evidence="6">Belongs to the peroxiredoxin family. Tpx subfamily.</text>
</comment>
<comment type="catalytic activity">
    <reaction evidence="6">
        <text>a hydroperoxide + [thioredoxin]-dithiol = an alcohol + [thioredoxin]-disulfide + H2O</text>
        <dbReference type="Rhea" id="RHEA:62620"/>
        <dbReference type="Rhea" id="RHEA-COMP:10698"/>
        <dbReference type="Rhea" id="RHEA-COMP:10700"/>
        <dbReference type="ChEBI" id="CHEBI:15377"/>
        <dbReference type="ChEBI" id="CHEBI:29950"/>
        <dbReference type="ChEBI" id="CHEBI:30879"/>
        <dbReference type="ChEBI" id="CHEBI:35924"/>
        <dbReference type="ChEBI" id="CHEBI:50058"/>
        <dbReference type="EC" id="1.11.1.24"/>
    </reaction>
</comment>
<evidence type="ECO:0000256" key="6">
    <source>
        <dbReference type="HAMAP-Rule" id="MF_00269"/>
    </source>
</evidence>
<dbReference type="InterPro" id="IPR013766">
    <property type="entry name" value="Thioredoxin_domain"/>
</dbReference>
<dbReference type="PANTHER" id="PTHR43110">
    <property type="entry name" value="THIOL PEROXIDASE"/>
    <property type="match status" value="1"/>
</dbReference>
<keyword evidence="1 6" id="KW-0575">Peroxidase</keyword>
<dbReference type="SUPFAM" id="SSF52833">
    <property type="entry name" value="Thioredoxin-like"/>
    <property type="match status" value="1"/>
</dbReference>
<protein>
    <recommendedName>
        <fullName evidence="6">Thiol peroxidase</fullName>
        <shortName evidence="6">Tpx</shortName>
        <ecNumber evidence="6">1.11.1.24</ecNumber>
    </recommendedName>
    <alternativeName>
        <fullName evidence="6">Peroxiredoxin tpx</fullName>
        <shortName evidence="6">Prx</shortName>
    </alternativeName>
    <alternativeName>
        <fullName evidence="6">Thioredoxin peroxidase</fullName>
    </alternativeName>
    <alternativeName>
        <fullName evidence="6">Thioredoxin-dependent peroxiredoxin</fullName>
    </alternativeName>
</protein>
<feature type="disulfide bond" description="Redox-active" evidence="6">
    <location>
        <begin position="60"/>
        <end position="94"/>
    </location>
</feature>
<keyword evidence="5 6" id="KW-0676">Redox-active center</keyword>